<dbReference type="Proteomes" id="UP000837857">
    <property type="component" value="Chromosome 27"/>
</dbReference>
<evidence type="ECO:0000256" key="1">
    <source>
        <dbReference type="SAM" id="MobiDB-lite"/>
    </source>
</evidence>
<feature type="region of interest" description="Disordered" evidence="1">
    <location>
        <begin position="28"/>
        <end position="67"/>
    </location>
</feature>
<reference evidence="2" key="1">
    <citation type="submission" date="2022-03" db="EMBL/GenBank/DDBJ databases">
        <authorList>
            <person name="Martin H S."/>
        </authorList>
    </citation>
    <scope>NUCLEOTIDE SEQUENCE</scope>
</reference>
<protein>
    <recommendedName>
        <fullName evidence="4">Secreted protein</fullName>
    </recommendedName>
</protein>
<feature type="compositionally biased region" description="Basic and acidic residues" evidence="1">
    <location>
        <begin position="28"/>
        <end position="40"/>
    </location>
</feature>
<sequence length="120" mass="13309">MVVSVRCAAGTSSASMYAMSCGGARSRERKPAAEWADSRSSKSSSVDLNARTTRSCNQHNPPSARTPLRPVYYTLAAAYARLPTLHTRRRRYTECGVDVLERLRRYGCIQSTFSVTRTSL</sequence>
<evidence type="ECO:0008006" key="4">
    <source>
        <dbReference type="Google" id="ProtNLM"/>
    </source>
</evidence>
<dbReference type="EMBL" id="OW152839">
    <property type="protein sequence ID" value="CAH2060881.1"/>
    <property type="molecule type" value="Genomic_DNA"/>
</dbReference>
<feature type="non-terminal residue" evidence="2">
    <location>
        <position position="120"/>
    </location>
</feature>
<name>A0ABN8IL66_9NEOP</name>
<evidence type="ECO:0000313" key="2">
    <source>
        <dbReference type="EMBL" id="CAH2060881.1"/>
    </source>
</evidence>
<proteinExistence type="predicted"/>
<feature type="compositionally biased region" description="Polar residues" evidence="1">
    <location>
        <begin position="46"/>
        <end position="63"/>
    </location>
</feature>
<accession>A0ABN8IL66</accession>
<keyword evidence="3" id="KW-1185">Reference proteome</keyword>
<organism evidence="2 3">
    <name type="scientific">Iphiclides podalirius</name>
    <name type="common">scarce swallowtail</name>
    <dbReference type="NCBI Taxonomy" id="110791"/>
    <lineage>
        <taxon>Eukaryota</taxon>
        <taxon>Metazoa</taxon>
        <taxon>Ecdysozoa</taxon>
        <taxon>Arthropoda</taxon>
        <taxon>Hexapoda</taxon>
        <taxon>Insecta</taxon>
        <taxon>Pterygota</taxon>
        <taxon>Neoptera</taxon>
        <taxon>Endopterygota</taxon>
        <taxon>Lepidoptera</taxon>
        <taxon>Glossata</taxon>
        <taxon>Ditrysia</taxon>
        <taxon>Papilionoidea</taxon>
        <taxon>Papilionidae</taxon>
        <taxon>Papilioninae</taxon>
        <taxon>Iphiclides</taxon>
    </lineage>
</organism>
<gene>
    <name evidence="2" type="ORF">IPOD504_LOCUS11217</name>
</gene>
<evidence type="ECO:0000313" key="3">
    <source>
        <dbReference type="Proteomes" id="UP000837857"/>
    </source>
</evidence>